<sequence>MKRIAIQDGLEQLKFDLENNGYEVVDFQDKGHIDAIVYTDDYGGFKNLNDMGETNTYGAILINAKNKTVEEIRYIIETRRYGSLFS</sequence>
<gene>
    <name evidence="1" type="ORF">BJL90_05485</name>
    <name evidence="2" type="ORF">CLFO_43400</name>
</gene>
<evidence type="ECO:0000313" key="2">
    <source>
        <dbReference type="EMBL" id="ARE89857.1"/>
    </source>
</evidence>
<accession>A0AAC9RR77</accession>
<dbReference type="AlphaFoldDB" id="A0AAC9RR77"/>
<dbReference type="EMBL" id="CP020559">
    <property type="protein sequence ID" value="ARE89857.1"/>
    <property type="molecule type" value="Genomic_DNA"/>
</dbReference>
<protein>
    <recommendedName>
        <fullName evidence="5">YkuS family protein</fullName>
    </recommendedName>
</protein>
<organism evidence="2 4">
    <name type="scientific">Clostridium formicaceticum</name>
    <dbReference type="NCBI Taxonomy" id="1497"/>
    <lineage>
        <taxon>Bacteria</taxon>
        <taxon>Bacillati</taxon>
        <taxon>Bacillota</taxon>
        <taxon>Clostridia</taxon>
        <taxon>Eubacteriales</taxon>
        <taxon>Clostridiaceae</taxon>
        <taxon>Clostridium</taxon>
    </lineage>
</organism>
<dbReference type="RefSeq" id="WP_070965088.1">
    <property type="nucleotide sequence ID" value="NZ_CP017603.1"/>
</dbReference>
<dbReference type="EMBL" id="CP017603">
    <property type="protein sequence ID" value="AOY75401.1"/>
    <property type="molecule type" value="Genomic_DNA"/>
</dbReference>
<evidence type="ECO:0008006" key="5">
    <source>
        <dbReference type="Google" id="ProtNLM"/>
    </source>
</evidence>
<dbReference type="Proteomes" id="UP000192478">
    <property type="component" value="Chromosome"/>
</dbReference>
<evidence type="ECO:0000313" key="4">
    <source>
        <dbReference type="Proteomes" id="UP000192478"/>
    </source>
</evidence>
<dbReference type="Proteomes" id="UP000177894">
    <property type="component" value="Chromosome"/>
</dbReference>
<reference evidence="1 3" key="1">
    <citation type="submission" date="2016-10" db="EMBL/GenBank/DDBJ databases">
        <title>Complete Genome Sequence of Acetogen Clostridium formicoaceticum ATCC 27076.</title>
        <authorList>
            <person name="Bao T."/>
            <person name="Cheng C."/>
            <person name="Zhao J."/>
            <person name="Yang S.-T."/>
            <person name="Wang J."/>
            <person name="Wang M."/>
        </authorList>
    </citation>
    <scope>NUCLEOTIDE SEQUENCE [LARGE SCALE GENOMIC DNA]</scope>
    <source>
        <strain evidence="1 3">ATCC 27076</strain>
    </source>
</reference>
<proteinExistence type="predicted"/>
<reference evidence="2 4" key="2">
    <citation type="submission" date="2017-03" db="EMBL/GenBank/DDBJ databases">
        <title>Complete sequence of Clostridium formicaceticum DSM 92.</title>
        <authorList>
            <person name="Poehlein A."/>
            <person name="Karl M."/>
            <person name="Bengelsdorf F.R."/>
            <person name="Duerre P."/>
            <person name="Daniel R."/>
        </authorList>
    </citation>
    <scope>NUCLEOTIDE SEQUENCE [LARGE SCALE GENOMIC DNA]</scope>
    <source>
        <strain evidence="2 4">DSM 92</strain>
    </source>
</reference>
<evidence type="ECO:0000313" key="1">
    <source>
        <dbReference type="EMBL" id="AOY75401.1"/>
    </source>
</evidence>
<evidence type="ECO:0000313" key="3">
    <source>
        <dbReference type="Proteomes" id="UP000177894"/>
    </source>
</evidence>
<dbReference type="KEGG" id="cfm:BJL90_05485"/>
<dbReference type="Pfam" id="PF03698">
    <property type="entry name" value="UPF0180"/>
    <property type="match status" value="1"/>
</dbReference>
<dbReference type="InterPro" id="IPR005370">
    <property type="entry name" value="UPF0180"/>
</dbReference>
<name>A0AAC9RR77_9CLOT</name>
<keyword evidence="3" id="KW-1185">Reference proteome</keyword>